<keyword evidence="1" id="KW-0472">Membrane</keyword>
<sequence>MSNTHEFSDETFDDFLDSLPEVEPPARMKDAVFAKIDAASDAEVVELPRRRWRAFVAVPAAAAVLVVGVVAAPQLLQLDQPDTTDSARVEAESPGEKSMHDIMGAEDLMQGNADASGAQLDIVSSASMAKSGAMVDGQPHLADGMGAQVWAVSADGEMASAGVIGQDPHDGVWMPFEGAAVKVMVTEEPAGGSEQPTGRTLATVTLASAG</sequence>
<keyword evidence="1" id="KW-0812">Transmembrane</keyword>
<dbReference type="AlphaFoldDB" id="A0A376CT79"/>
<feature type="domain" description="Anti-sigma K factor RskA C-terminal" evidence="2">
    <location>
        <begin position="60"/>
        <end position="198"/>
    </location>
</feature>
<evidence type="ECO:0000313" key="4">
    <source>
        <dbReference type="Proteomes" id="UP000254287"/>
    </source>
</evidence>
<dbReference type="PANTHER" id="PTHR37461">
    <property type="entry name" value="ANTI-SIGMA-K FACTOR RSKA"/>
    <property type="match status" value="1"/>
</dbReference>
<feature type="transmembrane region" description="Helical" evidence="1">
    <location>
        <begin position="54"/>
        <end position="76"/>
    </location>
</feature>
<dbReference type="InterPro" id="IPR051474">
    <property type="entry name" value="Anti-sigma-K/W_factor"/>
</dbReference>
<dbReference type="RefSeq" id="WP_115021224.1">
    <property type="nucleotide sequence ID" value="NZ_CP069533.1"/>
</dbReference>
<evidence type="ECO:0000313" key="3">
    <source>
        <dbReference type="EMBL" id="STC74955.1"/>
    </source>
</evidence>
<gene>
    <name evidence="3" type="ORF">NCTC10289_00530</name>
</gene>
<protein>
    <submittedName>
        <fullName evidence="3">Anti-sigma-K factor</fullName>
    </submittedName>
</protein>
<dbReference type="InterPro" id="IPR018764">
    <property type="entry name" value="RskA_C"/>
</dbReference>
<organism evidence="3 4">
    <name type="scientific">Corynebacterium minutissimum</name>
    <dbReference type="NCBI Taxonomy" id="38301"/>
    <lineage>
        <taxon>Bacteria</taxon>
        <taxon>Bacillati</taxon>
        <taxon>Actinomycetota</taxon>
        <taxon>Actinomycetes</taxon>
        <taxon>Mycobacteriales</taxon>
        <taxon>Corynebacteriaceae</taxon>
        <taxon>Corynebacterium</taxon>
    </lineage>
</organism>
<evidence type="ECO:0000259" key="2">
    <source>
        <dbReference type="Pfam" id="PF10099"/>
    </source>
</evidence>
<dbReference type="PANTHER" id="PTHR37461:SF1">
    <property type="entry name" value="ANTI-SIGMA-K FACTOR RSKA"/>
    <property type="match status" value="1"/>
</dbReference>
<accession>A0A376CT79</accession>
<dbReference type="GO" id="GO:0006417">
    <property type="term" value="P:regulation of translation"/>
    <property type="evidence" value="ECO:0007669"/>
    <property type="project" value="TreeGrafter"/>
</dbReference>
<keyword evidence="1" id="KW-1133">Transmembrane helix</keyword>
<evidence type="ECO:0000256" key="1">
    <source>
        <dbReference type="SAM" id="Phobius"/>
    </source>
</evidence>
<name>A0A376CT79_9CORY</name>
<dbReference type="Pfam" id="PF10099">
    <property type="entry name" value="RskA_C"/>
    <property type="match status" value="1"/>
</dbReference>
<dbReference type="GO" id="GO:0016989">
    <property type="term" value="F:sigma factor antagonist activity"/>
    <property type="evidence" value="ECO:0007669"/>
    <property type="project" value="TreeGrafter"/>
</dbReference>
<reference evidence="3 4" key="1">
    <citation type="submission" date="2018-06" db="EMBL/GenBank/DDBJ databases">
        <authorList>
            <consortium name="Pathogen Informatics"/>
            <person name="Doyle S."/>
        </authorList>
    </citation>
    <scope>NUCLEOTIDE SEQUENCE [LARGE SCALE GENOMIC DNA]</scope>
    <source>
        <strain evidence="3 4">NCTC10289</strain>
    </source>
</reference>
<proteinExistence type="predicted"/>
<dbReference type="Proteomes" id="UP000254287">
    <property type="component" value="Unassembled WGS sequence"/>
</dbReference>
<dbReference type="GO" id="GO:0005886">
    <property type="term" value="C:plasma membrane"/>
    <property type="evidence" value="ECO:0007669"/>
    <property type="project" value="InterPro"/>
</dbReference>
<dbReference type="EMBL" id="UFXP01000001">
    <property type="protein sequence ID" value="STC74955.1"/>
    <property type="molecule type" value="Genomic_DNA"/>
</dbReference>